<feature type="region of interest" description="Disordered" evidence="2">
    <location>
        <begin position="1"/>
        <end position="145"/>
    </location>
</feature>
<feature type="coiled-coil region" evidence="1">
    <location>
        <begin position="230"/>
        <end position="334"/>
    </location>
</feature>
<dbReference type="AlphaFoldDB" id="A0A8N4F295"/>
<keyword evidence="3" id="KW-1185">Reference proteome</keyword>
<evidence type="ECO:0000256" key="2">
    <source>
        <dbReference type="SAM" id="MobiDB-lite"/>
    </source>
</evidence>
<gene>
    <name evidence="4" type="primary">LOC114914003</name>
</gene>
<sequence length="353" mass="38344">MRPTDAEIRQFAKRKRPASGASPSRPAKKPTPAPPTVEASATDQSEPVIALVAPTVQAEERPTEEAAEEISAASPVRVEPDDVRETEHHPAASAGATGGAGSNSSVPSLPVPSVGAADRGKALMEPAEEDRSGSRSMPPSAYYPEGASALADHNLARRLCQGILLPADVESLRSRQVAEMLSRFYPTMVELIFTMSELEAGYRWFGNVRAAFKEKSAAVEAERAMLADQLQQSVDREAKLIDEVSRLESELRSAKKEAKHKGRAVRRLRRERDGATAKLQGEREQLRVSLEKLAEAEEELSIAQVDAEMAKAEVESAKQELARAEDEAIYVAEDVSIDRRYSPACCQEEGSDI</sequence>
<evidence type="ECO:0000313" key="4">
    <source>
        <dbReference type="RefSeq" id="XP_029119584.1"/>
    </source>
</evidence>
<reference evidence="4" key="1">
    <citation type="submission" date="2025-08" db="UniProtKB">
        <authorList>
            <consortium name="RefSeq"/>
        </authorList>
    </citation>
    <scope>IDENTIFICATION</scope>
</reference>
<feature type="compositionally biased region" description="Basic and acidic residues" evidence="2">
    <location>
        <begin position="1"/>
        <end position="10"/>
    </location>
</feature>
<dbReference type="RefSeq" id="XP_029119584.1">
    <property type="nucleotide sequence ID" value="XM_029263751.1"/>
</dbReference>
<organism evidence="3 4">
    <name type="scientific">Elaeis guineensis var. tenera</name>
    <name type="common">Oil palm</name>
    <dbReference type="NCBI Taxonomy" id="51953"/>
    <lineage>
        <taxon>Eukaryota</taxon>
        <taxon>Viridiplantae</taxon>
        <taxon>Streptophyta</taxon>
        <taxon>Embryophyta</taxon>
        <taxon>Tracheophyta</taxon>
        <taxon>Spermatophyta</taxon>
        <taxon>Magnoliopsida</taxon>
        <taxon>Liliopsida</taxon>
        <taxon>Arecaceae</taxon>
        <taxon>Arecoideae</taxon>
        <taxon>Cocoseae</taxon>
        <taxon>Elaeidinae</taxon>
        <taxon>Elaeis</taxon>
    </lineage>
</organism>
<accession>A0A8N4F295</accession>
<name>A0A8N4F295_ELAGV</name>
<evidence type="ECO:0000256" key="1">
    <source>
        <dbReference type="SAM" id="Coils"/>
    </source>
</evidence>
<protein>
    <submittedName>
        <fullName evidence="4">Uncharacterized protein LOC114914003</fullName>
    </submittedName>
</protein>
<dbReference type="Proteomes" id="UP000504607">
    <property type="component" value="Chromosome 3"/>
</dbReference>
<feature type="compositionally biased region" description="Low complexity" evidence="2">
    <location>
        <begin position="102"/>
        <end position="114"/>
    </location>
</feature>
<proteinExistence type="predicted"/>
<keyword evidence="1" id="KW-0175">Coiled coil</keyword>
<feature type="compositionally biased region" description="Basic and acidic residues" evidence="2">
    <location>
        <begin position="78"/>
        <end position="90"/>
    </location>
</feature>
<evidence type="ECO:0000313" key="3">
    <source>
        <dbReference type="Proteomes" id="UP000504607"/>
    </source>
</evidence>